<dbReference type="AlphaFoldDB" id="A0A839HFL7"/>
<dbReference type="Gene3D" id="1.20.120.1510">
    <property type="match status" value="1"/>
</dbReference>
<dbReference type="Gene3D" id="1.10.4050.10">
    <property type="entry name" value="Glutamine synthase adenylyltransferase GlnE"/>
    <property type="match status" value="1"/>
</dbReference>
<dbReference type="GO" id="GO:0005829">
    <property type="term" value="C:cytosol"/>
    <property type="evidence" value="ECO:0007669"/>
    <property type="project" value="TreeGrafter"/>
</dbReference>
<gene>
    <name evidence="7 10" type="primary">glnE</name>
    <name evidence="10" type="ORF">HUK38_02925</name>
</gene>
<feature type="domain" description="Glutamate-ammonia ligase adenylyltransferase repeated" evidence="8">
    <location>
        <begin position="40"/>
        <end position="279"/>
    </location>
</feature>
<dbReference type="NCBIfam" id="NF008292">
    <property type="entry name" value="PRK11072.1"/>
    <property type="match status" value="1"/>
</dbReference>
<comment type="caution">
    <text evidence="10">The sequence shown here is derived from an EMBL/GenBank/DDBJ whole genome shotgun (WGS) entry which is preliminary data.</text>
</comment>
<comment type="catalytic activity">
    <reaction evidence="7">
        <text>[glutamine synthetase]-L-tyrosine + ATP = [glutamine synthetase]-O(4)-(5'-adenylyl)-L-tyrosine + diphosphate</text>
        <dbReference type="Rhea" id="RHEA:18589"/>
        <dbReference type="Rhea" id="RHEA-COMP:10660"/>
        <dbReference type="Rhea" id="RHEA-COMP:10661"/>
        <dbReference type="ChEBI" id="CHEBI:30616"/>
        <dbReference type="ChEBI" id="CHEBI:33019"/>
        <dbReference type="ChEBI" id="CHEBI:46858"/>
        <dbReference type="ChEBI" id="CHEBI:83624"/>
        <dbReference type="EC" id="2.7.7.42"/>
    </reaction>
</comment>
<keyword evidence="5 7" id="KW-0460">Magnesium</keyword>
<proteinExistence type="inferred from homology"/>
<dbReference type="Gene3D" id="3.30.460.10">
    <property type="entry name" value="Beta Polymerase, domain 2"/>
    <property type="match status" value="2"/>
</dbReference>
<evidence type="ECO:0000259" key="9">
    <source>
        <dbReference type="Pfam" id="PF08335"/>
    </source>
</evidence>
<dbReference type="GO" id="GO:0000287">
    <property type="term" value="F:magnesium ion binding"/>
    <property type="evidence" value="ECO:0007669"/>
    <property type="project" value="UniProtKB-UniRule"/>
</dbReference>
<feature type="region of interest" description="Adenylyl removase" evidence="7">
    <location>
        <begin position="1"/>
        <end position="446"/>
    </location>
</feature>
<protein>
    <recommendedName>
        <fullName evidence="7">Bifunctional glutamine synthetase adenylyltransferase/adenylyl-removing enzyme</fullName>
    </recommendedName>
    <alternativeName>
        <fullName evidence="7">ATP:glutamine synthetase adenylyltransferase</fullName>
    </alternativeName>
    <alternativeName>
        <fullName evidence="7">ATase</fullName>
    </alternativeName>
    <domain>
        <recommendedName>
            <fullName evidence="7">Glutamine synthetase adenylyl-L-tyrosine phosphorylase</fullName>
            <ecNumber evidence="7">2.7.7.89</ecNumber>
        </recommendedName>
        <alternativeName>
            <fullName evidence="7">Adenylyl removase</fullName>
            <shortName evidence="7">AR</shortName>
            <shortName evidence="7">AT-N</shortName>
        </alternativeName>
    </domain>
    <domain>
        <recommendedName>
            <fullName evidence="7">Glutamine synthetase adenylyl transferase</fullName>
            <ecNumber evidence="7">2.7.7.42</ecNumber>
        </recommendedName>
        <alternativeName>
            <fullName evidence="7">Adenylyl transferase</fullName>
            <shortName evidence="7">AT</shortName>
            <shortName evidence="7">AT-C</shortName>
        </alternativeName>
    </domain>
</protein>
<dbReference type="RefSeq" id="WP_182582330.1">
    <property type="nucleotide sequence ID" value="NZ_JABVCQ010000004.1"/>
</dbReference>
<keyword evidence="10" id="KW-0436">Ligase</keyword>
<evidence type="ECO:0000256" key="6">
    <source>
        <dbReference type="ARBA" id="ARBA00023268"/>
    </source>
</evidence>
<sequence>MTNVDLTPMEHHWQTWLNWAATHDMQVPEDSAFLTARALVWTASEFVAVNVARDPARFAELIVSGDLLRPSANFNFAAQLDTLLNHVTDETQLASVLRQFRCIQMIRIIWRELANWASLSDTFIGLTTLADVCVQHALARLYAWHIAEYGVPNDTNGQPQSLVVLAMGKLGAGELNLSSDIDLIFAFPSHGEVSSGPRPLSSEQFFIRLSQRLIHVLDTQTADGFVFRVDTRLRPFGDSGPLVMSFDALEAYYQAQAREWERYAMIKARVIAGTPAATNELMAILNPFVYRRYLDFAAIASLRHLKKLIDRELQRKGLADNIKLGPGGIREIEFIGQAFQLIRGGREPELQVRPILTVLRLLGEKAILPMAAVNGLVAAYTFLRRLENRLQAWQDRQTHTLPIADNDRLRLAHSLGYDNWNACYNELQCHRELVQAQFDASIAEQLTTDQDCVVIDSSELWPIDSTPERAVVVLHQLGFNSDEALLIHTRLLQFEQLMARKGLSQRGRERLERLMPKLLHHLMQHNKNSVSQVLILERLLRVLEAITGRTAYLALLVERPEALKQLVRLCAMSPWFSERTARQPLLLDELLDPRRLFAPLRSAELERELTTLLATVAVDDLEQQMERLRQFAHGQCLRVAAADVTGVIPLMVVSDYLTDIAQVTVRHALRLAWNGLCDRYELPILNHGEFTPGFIIIGYGKFGGIELGYHSDLDLVFLYDETCCNAPPAFYLRLSQRFIHILTTPTYSGYLYEVDTRLRPDGNKGLIARTLDSFADYQLHEAWTWEHQALVRARAVVGDAQLITRFQAVRHTVLTQSRTANKLRTEVAAMRMKMRSALDRSTAEQFDLKQGAGGIADIEFMVQYAVLRWAATHSELTEWTDNIRLLATLEQLALLPSLAAAELTEAYKTLRTAYHSQALQDAPGVVKNDCLTAVRATVIAWWQHIMDDATD</sequence>
<dbReference type="PANTHER" id="PTHR30621">
    <property type="entry name" value="GLUTAMINE SYNTHETASE ADENYLYLTRANSFERASE"/>
    <property type="match status" value="1"/>
</dbReference>
<dbReference type="InterPro" id="IPR023057">
    <property type="entry name" value="GlnE"/>
</dbReference>
<comment type="function">
    <text evidence="7">Involved in the regulation of glutamine synthetase GlnA, a key enzyme in the process to assimilate ammonia. When cellular nitrogen levels are high, the C-terminal adenylyl transferase (AT) inactivates GlnA by covalent transfer of an adenylyl group from ATP to specific tyrosine residue of GlnA, thus reducing its activity. Conversely, when nitrogen levels are low, the N-terminal adenylyl removase (AR) activates GlnA by removing the adenylyl group by phosphorolysis, increasing its activity. The regulatory region of GlnE binds the signal transduction protein PII (GlnB) which indicates the nitrogen status of the cell.</text>
</comment>
<feature type="domain" description="PII-uridylyltransferase/Glutamine-synthetase adenylyltransferase" evidence="9">
    <location>
        <begin position="833"/>
        <end position="915"/>
    </location>
</feature>
<dbReference type="SUPFAM" id="SSF81301">
    <property type="entry name" value="Nucleotidyltransferase"/>
    <property type="match status" value="2"/>
</dbReference>
<dbReference type="SUPFAM" id="SSF81593">
    <property type="entry name" value="Nucleotidyltransferase substrate binding subunit/domain"/>
    <property type="match status" value="2"/>
</dbReference>
<feature type="region of interest" description="Adenylyl transferase" evidence="7">
    <location>
        <begin position="461"/>
        <end position="951"/>
    </location>
</feature>
<dbReference type="PANTHER" id="PTHR30621:SF0">
    <property type="entry name" value="BIFUNCTIONAL GLUTAMINE SYNTHETASE ADENYLYLTRANSFERASE_ADENYLYL-REMOVING ENZYME"/>
    <property type="match status" value="1"/>
</dbReference>
<keyword evidence="2 7" id="KW-0548">Nucleotidyltransferase</keyword>
<dbReference type="GO" id="GO:0005524">
    <property type="term" value="F:ATP binding"/>
    <property type="evidence" value="ECO:0007669"/>
    <property type="project" value="UniProtKB-UniRule"/>
</dbReference>
<dbReference type="Pfam" id="PF03710">
    <property type="entry name" value="GlnE"/>
    <property type="match status" value="2"/>
</dbReference>
<accession>A0A839HFL7</accession>
<keyword evidence="4 7" id="KW-0067">ATP-binding</keyword>
<dbReference type="Proteomes" id="UP000548632">
    <property type="component" value="Unassembled WGS sequence"/>
</dbReference>
<keyword evidence="3 7" id="KW-0547">Nucleotide-binding</keyword>
<evidence type="ECO:0000256" key="1">
    <source>
        <dbReference type="ARBA" id="ARBA00022679"/>
    </source>
</evidence>
<dbReference type="FunFam" id="3.30.460.10:FF:000009">
    <property type="entry name" value="Bifunctional glutamine synthetase adenylyltransferase/adenylyl-removing enzyme"/>
    <property type="match status" value="2"/>
</dbReference>
<evidence type="ECO:0000256" key="5">
    <source>
        <dbReference type="ARBA" id="ARBA00022842"/>
    </source>
</evidence>
<evidence type="ECO:0000259" key="8">
    <source>
        <dbReference type="Pfam" id="PF03710"/>
    </source>
</evidence>
<name>A0A839HFL7_9GAMM</name>
<dbReference type="FunFam" id="1.20.120.330:FF:000005">
    <property type="entry name" value="Bifunctional glutamine synthetase adenylyltransferase/adenylyl-removing enzyme"/>
    <property type="match status" value="1"/>
</dbReference>
<feature type="domain" description="Glutamate-ammonia ligase adenylyltransferase repeated" evidence="8">
    <location>
        <begin position="563"/>
        <end position="807"/>
    </location>
</feature>
<dbReference type="CDD" id="cd05401">
    <property type="entry name" value="NT_GlnE_GlnD_like"/>
    <property type="match status" value="2"/>
</dbReference>
<comment type="cofactor">
    <cofactor evidence="7">
        <name>Mg(2+)</name>
        <dbReference type="ChEBI" id="CHEBI:18420"/>
    </cofactor>
</comment>
<dbReference type="GO" id="GO:0008882">
    <property type="term" value="F:[glutamate-ammonia-ligase] adenylyltransferase activity"/>
    <property type="evidence" value="ECO:0007669"/>
    <property type="project" value="UniProtKB-UniRule"/>
</dbReference>
<dbReference type="EMBL" id="JABVCQ010000004">
    <property type="protein sequence ID" value="MBB1125182.1"/>
    <property type="molecule type" value="Genomic_DNA"/>
</dbReference>
<dbReference type="Pfam" id="PF08335">
    <property type="entry name" value="GlnD_UR_UTase"/>
    <property type="match status" value="2"/>
</dbReference>
<dbReference type="HAMAP" id="MF_00802">
    <property type="entry name" value="GlnE"/>
    <property type="match status" value="1"/>
</dbReference>
<dbReference type="GO" id="GO:0000820">
    <property type="term" value="P:regulation of glutamine family amino acid metabolic process"/>
    <property type="evidence" value="ECO:0007669"/>
    <property type="project" value="UniProtKB-UniRule"/>
</dbReference>
<evidence type="ECO:0000313" key="10">
    <source>
        <dbReference type="EMBL" id="MBB1125182.1"/>
    </source>
</evidence>
<evidence type="ECO:0000256" key="3">
    <source>
        <dbReference type="ARBA" id="ARBA00022741"/>
    </source>
</evidence>
<dbReference type="EC" id="2.7.7.89" evidence="7"/>
<evidence type="ECO:0000313" key="11">
    <source>
        <dbReference type="Proteomes" id="UP000548632"/>
    </source>
</evidence>
<dbReference type="GO" id="GO:0047388">
    <property type="term" value="F:[glutamine synthetase]-adenylyl-L-tyrosine phosphorylase activity"/>
    <property type="evidence" value="ECO:0007669"/>
    <property type="project" value="UniProtKB-EC"/>
</dbReference>
<evidence type="ECO:0000256" key="4">
    <source>
        <dbReference type="ARBA" id="ARBA00022840"/>
    </source>
</evidence>
<evidence type="ECO:0000256" key="2">
    <source>
        <dbReference type="ARBA" id="ARBA00022695"/>
    </source>
</evidence>
<keyword evidence="11" id="KW-1185">Reference proteome</keyword>
<comment type="catalytic activity">
    <reaction evidence="7">
        <text>[glutamine synthetase]-O(4)-(5'-adenylyl)-L-tyrosine + phosphate = [glutamine synthetase]-L-tyrosine + ADP</text>
        <dbReference type="Rhea" id="RHEA:43716"/>
        <dbReference type="Rhea" id="RHEA-COMP:10660"/>
        <dbReference type="Rhea" id="RHEA-COMP:10661"/>
        <dbReference type="ChEBI" id="CHEBI:43474"/>
        <dbReference type="ChEBI" id="CHEBI:46858"/>
        <dbReference type="ChEBI" id="CHEBI:83624"/>
        <dbReference type="ChEBI" id="CHEBI:456216"/>
        <dbReference type="EC" id="2.7.7.89"/>
    </reaction>
</comment>
<keyword evidence="1 7" id="KW-0808">Transferase</keyword>
<dbReference type="Gene3D" id="1.20.120.330">
    <property type="entry name" value="Nucleotidyltransferases domain 2"/>
    <property type="match status" value="2"/>
</dbReference>
<reference evidence="10 11" key="1">
    <citation type="journal article" date="2020" name="Arch. Microbiol.">
        <title>The genome sequence of the giant phototrophic gammaproteobacterium Thiospirillum jenense gives insight into its physiological properties and phylogenetic relationships.</title>
        <authorList>
            <person name="Imhoff J.F."/>
            <person name="Meyer T.E."/>
            <person name="Kyndt J.A."/>
        </authorList>
    </citation>
    <scope>NUCLEOTIDE SEQUENCE [LARGE SCALE GENOMIC DNA]</scope>
    <source>
        <strain evidence="10 11">DSM 216</strain>
    </source>
</reference>
<evidence type="ECO:0000256" key="7">
    <source>
        <dbReference type="HAMAP-Rule" id="MF_00802"/>
    </source>
</evidence>
<dbReference type="InterPro" id="IPR043519">
    <property type="entry name" value="NT_sf"/>
</dbReference>
<dbReference type="EC" id="2.7.7.42" evidence="7"/>
<keyword evidence="6 7" id="KW-0511">Multifunctional enzyme</keyword>
<dbReference type="GO" id="GO:0016874">
    <property type="term" value="F:ligase activity"/>
    <property type="evidence" value="ECO:0007669"/>
    <property type="project" value="UniProtKB-KW"/>
</dbReference>
<comment type="similarity">
    <text evidence="7">Belongs to the GlnE family.</text>
</comment>
<dbReference type="InterPro" id="IPR013546">
    <property type="entry name" value="PII_UdlTrfase/GS_AdlTrfase"/>
</dbReference>
<feature type="domain" description="PII-uridylyltransferase/Glutamine-synthetase adenylyltransferase" evidence="9">
    <location>
        <begin position="304"/>
        <end position="439"/>
    </location>
</feature>
<organism evidence="10 11">
    <name type="scientific">Thiospirillum jenense</name>
    <dbReference type="NCBI Taxonomy" id="1653858"/>
    <lineage>
        <taxon>Bacteria</taxon>
        <taxon>Pseudomonadati</taxon>
        <taxon>Pseudomonadota</taxon>
        <taxon>Gammaproteobacteria</taxon>
        <taxon>Chromatiales</taxon>
        <taxon>Chromatiaceae</taxon>
        <taxon>Thiospirillum</taxon>
    </lineage>
</organism>
<dbReference type="InterPro" id="IPR005190">
    <property type="entry name" value="GlnE_rpt_dom"/>
</dbReference>